<accession>A0ABU7KZ56</accession>
<dbReference type="PANTHER" id="PTHR13947">
    <property type="entry name" value="GNAT FAMILY N-ACETYLTRANSFERASE"/>
    <property type="match status" value="1"/>
</dbReference>
<sequence length="229" mass="23937">MHEWAARVARDWPAFTVETRGGWRLGLADGVTKRANSALVLDPGADVAEVTAYYTGHGMRPCAQVWPGEEAVDARLAEHGYEVVEPTLVLARGLDGRPAAEGASLITARPTPAWSALFGRTGVDARTADTVTRILGQVGAAYGVTASGEGRGCAVLDGESVGICAMVTDPGARGKGVATGLLADLLRWAYDEGARSAYLCVVEGNEPALRLYGGAGFAPVSRYHNRVLG</sequence>
<dbReference type="InterPro" id="IPR050769">
    <property type="entry name" value="NAT_camello-type"/>
</dbReference>
<dbReference type="InterPro" id="IPR016181">
    <property type="entry name" value="Acyl_CoA_acyltransferase"/>
</dbReference>
<feature type="domain" description="N-acetyltransferase" evidence="2">
    <location>
        <begin position="94"/>
        <end position="229"/>
    </location>
</feature>
<gene>
    <name evidence="3" type="ORF">Q8A49_29265</name>
</gene>
<proteinExistence type="predicted"/>
<dbReference type="Gene3D" id="3.40.630.30">
    <property type="match status" value="1"/>
</dbReference>
<evidence type="ECO:0000256" key="1">
    <source>
        <dbReference type="ARBA" id="ARBA00022679"/>
    </source>
</evidence>
<evidence type="ECO:0000259" key="2">
    <source>
        <dbReference type="PROSITE" id="PS51186"/>
    </source>
</evidence>
<comment type="caution">
    <text evidence="3">The sequence shown here is derived from an EMBL/GenBank/DDBJ whole genome shotgun (WGS) entry which is preliminary data.</text>
</comment>
<reference evidence="3 4" key="1">
    <citation type="submission" date="2023-07" db="EMBL/GenBank/DDBJ databases">
        <authorList>
            <person name="Girao M."/>
            <person name="Carvalho M.F."/>
        </authorList>
    </citation>
    <scope>NUCLEOTIDE SEQUENCE [LARGE SCALE GENOMIC DNA]</scope>
    <source>
        <strain evidence="3 4">66/93</strain>
    </source>
</reference>
<name>A0ABU7KZ56_9ACTN</name>
<protein>
    <submittedName>
        <fullName evidence="3">GNAT family N-acetyltransferase</fullName>
    </submittedName>
</protein>
<dbReference type="RefSeq" id="WP_330161428.1">
    <property type="nucleotide sequence ID" value="NZ_BAAAJA010000010.1"/>
</dbReference>
<dbReference type="InterPro" id="IPR056935">
    <property type="entry name" value="Rv0428c-like_C"/>
</dbReference>
<dbReference type="InterPro" id="IPR000182">
    <property type="entry name" value="GNAT_dom"/>
</dbReference>
<dbReference type="Proteomes" id="UP001348641">
    <property type="component" value="Unassembled WGS sequence"/>
</dbReference>
<dbReference type="PANTHER" id="PTHR13947:SF37">
    <property type="entry name" value="LD18367P"/>
    <property type="match status" value="1"/>
</dbReference>
<evidence type="ECO:0000313" key="3">
    <source>
        <dbReference type="EMBL" id="MEE2054593.1"/>
    </source>
</evidence>
<dbReference type="EMBL" id="JAUUCC010000120">
    <property type="protein sequence ID" value="MEE2054593.1"/>
    <property type="molecule type" value="Genomic_DNA"/>
</dbReference>
<organism evidence="3 4">
    <name type="scientific">Nocardiopsis tropica</name>
    <dbReference type="NCBI Taxonomy" id="109330"/>
    <lineage>
        <taxon>Bacteria</taxon>
        <taxon>Bacillati</taxon>
        <taxon>Actinomycetota</taxon>
        <taxon>Actinomycetes</taxon>
        <taxon>Streptosporangiales</taxon>
        <taxon>Nocardiopsidaceae</taxon>
        <taxon>Nocardiopsis</taxon>
    </lineage>
</organism>
<keyword evidence="1" id="KW-0808">Transferase</keyword>
<dbReference type="CDD" id="cd04301">
    <property type="entry name" value="NAT_SF"/>
    <property type="match status" value="1"/>
</dbReference>
<evidence type="ECO:0000313" key="4">
    <source>
        <dbReference type="Proteomes" id="UP001348641"/>
    </source>
</evidence>
<dbReference type="SUPFAM" id="SSF55729">
    <property type="entry name" value="Acyl-CoA N-acyltransferases (Nat)"/>
    <property type="match status" value="1"/>
</dbReference>
<dbReference type="PROSITE" id="PS51186">
    <property type="entry name" value="GNAT"/>
    <property type="match status" value="1"/>
</dbReference>
<dbReference type="Pfam" id="PF24553">
    <property type="entry name" value="Rv0428c_C"/>
    <property type="match status" value="1"/>
</dbReference>